<dbReference type="Proteomes" id="UP000189627">
    <property type="component" value="Chromosome 1"/>
</dbReference>
<dbReference type="RefSeq" id="WP_078196968.1">
    <property type="nucleotide sequence ID" value="NZ_CP017757.2"/>
</dbReference>
<name>A0A1U9UPZ1_CUPNE</name>
<dbReference type="EMBL" id="CP017757">
    <property type="protein sequence ID" value="AQV94784.1"/>
    <property type="molecule type" value="Genomic_DNA"/>
</dbReference>
<protein>
    <submittedName>
        <fullName evidence="1">Uncharacterized protein</fullName>
    </submittedName>
</protein>
<dbReference type="AlphaFoldDB" id="A0A1U9UPZ1"/>
<gene>
    <name evidence="1" type="ORF">BJN34_12925</name>
</gene>
<organism evidence="1 2">
    <name type="scientific">Cupriavidus necator</name>
    <name type="common">Alcaligenes eutrophus</name>
    <name type="synonym">Ralstonia eutropha</name>
    <dbReference type="NCBI Taxonomy" id="106590"/>
    <lineage>
        <taxon>Bacteria</taxon>
        <taxon>Pseudomonadati</taxon>
        <taxon>Pseudomonadota</taxon>
        <taxon>Betaproteobacteria</taxon>
        <taxon>Burkholderiales</taxon>
        <taxon>Burkholderiaceae</taxon>
        <taxon>Cupriavidus</taxon>
    </lineage>
</organism>
<evidence type="ECO:0000313" key="2">
    <source>
        <dbReference type="Proteomes" id="UP000189627"/>
    </source>
</evidence>
<reference evidence="2" key="1">
    <citation type="submission" date="2017-02" db="EMBL/GenBank/DDBJ databases">
        <title>Complete genome sequence of Cupriavidus necator strain NH9, a 3-chlorobenzoate degrader.</title>
        <authorList>
            <person name="Moriuchi R."/>
            <person name="Dohra H."/>
            <person name="Ogawa N."/>
        </authorList>
    </citation>
    <scope>NUCLEOTIDE SEQUENCE [LARGE SCALE GENOMIC DNA]</scope>
    <source>
        <strain evidence="2">NH9</strain>
    </source>
</reference>
<proteinExistence type="predicted"/>
<evidence type="ECO:0000313" key="1">
    <source>
        <dbReference type="EMBL" id="AQV94784.1"/>
    </source>
</evidence>
<sequence length="115" mass="12402">MDYQQARATIAAQLAVGNVESLCEGDDAIRHLSKLFIIRNIRRHAGESDADYRVRVGAALTDMLDVIGQILTSTNVAFVQADAAEQAHTCATREASLLAVSRQVPHDVLMARGVA</sequence>
<accession>A0A1U9UPZ1</accession>
<dbReference type="KEGG" id="cuh:BJN34_12925"/>
<dbReference type="OrthoDB" id="9841018at2"/>